<organism evidence="1 2">
    <name type="scientific">Stephania japonica</name>
    <dbReference type="NCBI Taxonomy" id="461633"/>
    <lineage>
        <taxon>Eukaryota</taxon>
        <taxon>Viridiplantae</taxon>
        <taxon>Streptophyta</taxon>
        <taxon>Embryophyta</taxon>
        <taxon>Tracheophyta</taxon>
        <taxon>Spermatophyta</taxon>
        <taxon>Magnoliopsida</taxon>
        <taxon>Ranunculales</taxon>
        <taxon>Menispermaceae</taxon>
        <taxon>Menispermoideae</taxon>
        <taxon>Cissampelideae</taxon>
        <taxon>Stephania</taxon>
    </lineage>
</organism>
<dbReference type="EMBL" id="JBBNAE010000001">
    <property type="protein sequence ID" value="KAK9156235.1"/>
    <property type="molecule type" value="Genomic_DNA"/>
</dbReference>
<reference evidence="1 2" key="1">
    <citation type="submission" date="2024-01" db="EMBL/GenBank/DDBJ databases">
        <title>Genome assemblies of Stephania.</title>
        <authorList>
            <person name="Yang L."/>
        </authorList>
    </citation>
    <scope>NUCLEOTIDE SEQUENCE [LARGE SCALE GENOMIC DNA]</scope>
    <source>
        <strain evidence="1">QJT</strain>
        <tissue evidence="1">Leaf</tissue>
    </source>
</reference>
<dbReference type="Proteomes" id="UP001417504">
    <property type="component" value="Unassembled WGS sequence"/>
</dbReference>
<evidence type="ECO:0000313" key="1">
    <source>
        <dbReference type="EMBL" id="KAK9156235.1"/>
    </source>
</evidence>
<accession>A0AAP0PVB2</accession>
<dbReference type="AlphaFoldDB" id="A0AAP0PVB2"/>
<keyword evidence="2" id="KW-1185">Reference proteome</keyword>
<evidence type="ECO:0000313" key="2">
    <source>
        <dbReference type="Proteomes" id="UP001417504"/>
    </source>
</evidence>
<sequence length="49" mass="5527">MPNDLASWTSEFKLDSRSKQFALLPPMAVIRSFGEACSLEARFLNKEGH</sequence>
<protein>
    <submittedName>
        <fullName evidence="1">Uncharacterized protein</fullName>
    </submittedName>
</protein>
<name>A0AAP0PVB2_9MAGN</name>
<gene>
    <name evidence="1" type="ORF">Sjap_003715</name>
</gene>
<proteinExistence type="predicted"/>
<comment type="caution">
    <text evidence="1">The sequence shown here is derived from an EMBL/GenBank/DDBJ whole genome shotgun (WGS) entry which is preliminary data.</text>
</comment>